<sequence length="52" mass="5590">MTSEGDISINIRAHLDAGQSPISISRYLNVSKAAVYNIRGKESIQRKPGSCG</sequence>
<reference evidence="2" key="1">
    <citation type="submission" date="2021-01" db="EMBL/GenBank/DDBJ databases">
        <title>Caligus Genome Assembly.</title>
        <authorList>
            <person name="Gallardo-Escarate C."/>
        </authorList>
    </citation>
    <scope>NUCLEOTIDE SEQUENCE [LARGE SCALE GENOMIC DNA]</scope>
</reference>
<evidence type="ECO:0000313" key="1">
    <source>
        <dbReference type="EMBL" id="QQP53444.1"/>
    </source>
</evidence>
<protein>
    <submittedName>
        <fullName evidence="1">Uncharacterized protein</fullName>
    </submittedName>
</protein>
<evidence type="ECO:0000313" key="2">
    <source>
        <dbReference type="Proteomes" id="UP000595437"/>
    </source>
</evidence>
<dbReference type="EMBL" id="CP045893">
    <property type="protein sequence ID" value="QQP53444.1"/>
    <property type="molecule type" value="Genomic_DNA"/>
</dbReference>
<keyword evidence="2" id="KW-1185">Reference proteome</keyword>
<gene>
    <name evidence="1" type="ORF">FKW44_005933</name>
</gene>
<organism evidence="1 2">
    <name type="scientific">Caligus rogercresseyi</name>
    <name type="common">Sea louse</name>
    <dbReference type="NCBI Taxonomy" id="217165"/>
    <lineage>
        <taxon>Eukaryota</taxon>
        <taxon>Metazoa</taxon>
        <taxon>Ecdysozoa</taxon>
        <taxon>Arthropoda</taxon>
        <taxon>Crustacea</taxon>
        <taxon>Multicrustacea</taxon>
        <taxon>Hexanauplia</taxon>
        <taxon>Copepoda</taxon>
        <taxon>Siphonostomatoida</taxon>
        <taxon>Caligidae</taxon>
        <taxon>Caligus</taxon>
    </lineage>
</organism>
<name>A0A7T8KCP6_CALRO</name>
<dbReference type="Proteomes" id="UP000595437">
    <property type="component" value="Chromosome 4"/>
</dbReference>
<accession>A0A7T8KCP6</accession>
<dbReference type="AlphaFoldDB" id="A0A7T8KCP6"/>
<proteinExistence type="predicted"/>